<dbReference type="GO" id="GO:0016020">
    <property type="term" value="C:membrane"/>
    <property type="evidence" value="ECO:0007669"/>
    <property type="project" value="TreeGrafter"/>
</dbReference>
<dbReference type="InterPro" id="IPR020904">
    <property type="entry name" value="Sc_DH/Rdtase_CS"/>
</dbReference>
<dbReference type="eggNOG" id="KOG1205">
    <property type="taxonomic scope" value="Eukaryota"/>
</dbReference>
<dbReference type="AlphaFoldDB" id="D8LGZ6"/>
<dbReference type="STRING" id="2880.D8LGZ6"/>
<dbReference type="Gene3D" id="3.40.50.720">
    <property type="entry name" value="NAD(P)-binding Rossmann-like Domain"/>
    <property type="match status" value="1"/>
</dbReference>
<dbReference type="PROSITE" id="PS00061">
    <property type="entry name" value="ADH_SHORT"/>
    <property type="match status" value="1"/>
</dbReference>
<accession>D8LGZ6</accession>
<sequence>MLNAMVATSLTTILLVVSLPPALMLVLTRVTGKRRIAYLPGKVIWITGASSGLGEQLAISAAAGGAEGLILSGRREDALERVKGACEATAKDREVRVRLLPFDVADLEFAEKEAAARALGMFGRVDALVLNAGISTRGSVAETPLEVDRRVMAVNYFGPVGLAKGLLEATRDLPPPETRKTATSTGATAVLATPTTPPEATAADTFAKGSGSGPTTTAAGGPGAGSGSEGVRFVVVNSVQGKFGMANRSSYAASKHALVGFFDSLRAEQARRGVGVLNIFPGYVRTSLSVNALTADGTKHAQMDATTAQGRDPREVADEIWQAVSEDQDEVVIADLKTKVAVLLRALAPRVLFRIMAKRALKAKEGAQ</sequence>
<dbReference type="Proteomes" id="UP000002630">
    <property type="component" value="Linkage Group LG17"/>
</dbReference>
<evidence type="ECO:0000256" key="2">
    <source>
        <dbReference type="ARBA" id="ARBA00023002"/>
    </source>
</evidence>
<evidence type="ECO:0000256" key="4">
    <source>
        <dbReference type="RuleBase" id="RU000363"/>
    </source>
</evidence>
<organism evidence="6 7">
    <name type="scientific">Ectocarpus siliculosus</name>
    <name type="common">Brown alga</name>
    <name type="synonym">Conferva siliculosa</name>
    <dbReference type="NCBI Taxonomy" id="2880"/>
    <lineage>
        <taxon>Eukaryota</taxon>
        <taxon>Sar</taxon>
        <taxon>Stramenopiles</taxon>
        <taxon>Ochrophyta</taxon>
        <taxon>PX clade</taxon>
        <taxon>Phaeophyceae</taxon>
        <taxon>Ectocarpales</taxon>
        <taxon>Ectocarpaceae</taxon>
        <taxon>Ectocarpus</taxon>
    </lineage>
</organism>
<dbReference type="PANTHER" id="PTHR44196:SF1">
    <property type="entry name" value="DEHYDROGENASE_REDUCTASE SDR FAMILY MEMBER 7B"/>
    <property type="match status" value="1"/>
</dbReference>
<feature type="compositionally biased region" description="Low complexity" evidence="5">
    <location>
        <begin position="185"/>
        <end position="219"/>
    </location>
</feature>
<feature type="region of interest" description="Disordered" evidence="5">
    <location>
        <begin position="171"/>
        <end position="227"/>
    </location>
</feature>
<dbReference type="PANTHER" id="PTHR44196">
    <property type="entry name" value="DEHYDROGENASE/REDUCTASE SDR FAMILY MEMBER 7B"/>
    <property type="match status" value="1"/>
</dbReference>
<evidence type="ECO:0000256" key="1">
    <source>
        <dbReference type="ARBA" id="ARBA00006484"/>
    </source>
</evidence>
<dbReference type="PRINTS" id="PR00080">
    <property type="entry name" value="SDRFAMILY"/>
</dbReference>
<dbReference type="Pfam" id="PF00106">
    <property type="entry name" value="adh_short"/>
    <property type="match status" value="2"/>
</dbReference>
<proteinExistence type="inferred from homology"/>
<protein>
    <submittedName>
        <fullName evidence="6">Uncharacterized protein</fullName>
    </submittedName>
</protein>
<dbReference type="EMBL" id="FN648307">
    <property type="protein sequence ID" value="CBN75849.1"/>
    <property type="molecule type" value="Genomic_DNA"/>
</dbReference>
<dbReference type="OrthoDB" id="5307821at2759"/>
<dbReference type="OMA" id="YFWIMAK"/>
<keyword evidence="7" id="KW-1185">Reference proteome</keyword>
<keyword evidence="2" id="KW-0560">Oxidoreductase</keyword>
<dbReference type="InterPro" id="IPR002347">
    <property type="entry name" value="SDR_fam"/>
</dbReference>
<comment type="similarity">
    <text evidence="1 4">Belongs to the short-chain dehydrogenases/reductases (SDR) family.</text>
</comment>
<evidence type="ECO:0000256" key="5">
    <source>
        <dbReference type="SAM" id="MobiDB-lite"/>
    </source>
</evidence>
<dbReference type="EMBL" id="FN649742">
    <property type="protein sequence ID" value="CBN75849.1"/>
    <property type="molecule type" value="Genomic_DNA"/>
</dbReference>
<evidence type="ECO:0000313" key="6">
    <source>
        <dbReference type="EMBL" id="CBN75849.1"/>
    </source>
</evidence>
<reference evidence="6 7" key="1">
    <citation type="journal article" date="2010" name="Nature">
        <title>The Ectocarpus genome and the independent evolution of multicellularity in brown algae.</title>
        <authorList>
            <person name="Cock J.M."/>
            <person name="Sterck L."/>
            <person name="Rouze P."/>
            <person name="Scornet D."/>
            <person name="Allen A.E."/>
            <person name="Amoutzias G."/>
            <person name="Anthouard V."/>
            <person name="Artiguenave F."/>
            <person name="Aury J.M."/>
            <person name="Badger J.H."/>
            <person name="Beszteri B."/>
            <person name="Billiau K."/>
            <person name="Bonnet E."/>
            <person name="Bothwell J.H."/>
            <person name="Bowler C."/>
            <person name="Boyen C."/>
            <person name="Brownlee C."/>
            <person name="Carrano C.J."/>
            <person name="Charrier B."/>
            <person name="Cho G.Y."/>
            <person name="Coelho S.M."/>
            <person name="Collen J."/>
            <person name="Corre E."/>
            <person name="Da Silva C."/>
            <person name="Delage L."/>
            <person name="Delaroque N."/>
            <person name="Dittami S.M."/>
            <person name="Doulbeau S."/>
            <person name="Elias M."/>
            <person name="Farnham G."/>
            <person name="Gachon C.M."/>
            <person name="Gschloessl B."/>
            <person name="Heesch S."/>
            <person name="Jabbari K."/>
            <person name="Jubin C."/>
            <person name="Kawai H."/>
            <person name="Kimura K."/>
            <person name="Kloareg B."/>
            <person name="Kupper F.C."/>
            <person name="Lang D."/>
            <person name="Le Bail A."/>
            <person name="Leblanc C."/>
            <person name="Lerouge P."/>
            <person name="Lohr M."/>
            <person name="Lopez P.J."/>
            <person name="Martens C."/>
            <person name="Maumus F."/>
            <person name="Michel G."/>
            <person name="Miranda-Saavedra D."/>
            <person name="Morales J."/>
            <person name="Moreau H."/>
            <person name="Motomura T."/>
            <person name="Nagasato C."/>
            <person name="Napoli C.A."/>
            <person name="Nelson D.R."/>
            <person name="Nyvall-Collen P."/>
            <person name="Peters A.F."/>
            <person name="Pommier C."/>
            <person name="Potin P."/>
            <person name="Poulain J."/>
            <person name="Quesneville H."/>
            <person name="Read B."/>
            <person name="Rensing S.A."/>
            <person name="Ritter A."/>
            <person name="Rousvoal S."/>
            <person name="Samanta M."/>
            <person name="Samson G."/>
            <person name="Schroeder D.C."/>
            <person name="Segurens B."/>
            <person name="Strittmatter M."/>
            <person name="Tonon T."/>
            <person name="Tregear J.W."/>
            <person name="Valentin K."/>
            <person name="von Dassow P."/>
            <person name="Yamagishi T."/>
            <person name="Van de Peer Y."/>
            <person name="Wincker P."/>
        </authorList>
    </citation>
    <scope>NUCLEOTIDE SEQUENCE [LARGE SCALE GENOMIC DNA]</scope>
    <source>
        <strain evidence="7">Ec32 / CCAP1310/4</strain>
    </source>
</reference>
<gene>
    <name evidence="6" type="ORF">Esi_0182_0044</name>
</gene>
<dbReference type="SUPFAM" id="SSF51735">
    <property type="entry name" value="NAD(P)-binding Rossmann-fold domains"/>
    <property type="match status" value="1"/>
</dbReference>
<evidence type="ECO:0000256" key="3">
    <source>
        <dbReference type="ARBA" id="ARBA00037096"/>
    </source>
</evidence>
<evidence type="ECO:0000313" key="7">
    <source>
        <dbReference type="Proteomes" id="UP000002630"/>
    </source>
</evidence>
<dbReference type="InParanoid" id="D8LGZ6"/>
<dbReference type="InterPro" id="IPR036291">
    <property type="entry name" value="NAD(P)-bd_dom_sf"/>
</dbReference>
<dbReference type="PRINTS" id="PR00081">
    <property type="entry name" value="GDHRDH"/>
</dbReference>
<dbReference type="GO" id="GO:0016491">
    <property type="term" value="F:oxidoreductase activity"/>
    <property type="evidence" value="ECO:0007669"/>
    <property type="project" value="UniProtKB-KW"/>
</dbReference>
<name>D8LGZ6_ECTSI</name>
<comment type="function">
    <text evidence="3">Putative oxidoreductase.</text>
</comment>